<dbReference type="Gene3D" id="3.90.550.10">
    <property type="entry name" value="Spore Coat Polysaccharide Biosynthesis Protein SpsA, Chain A"/>
    <property type="match status" value="1"/>
</dbReference>
<evidence type="ECO:0000313" key="3">
    <source>
        <dbReference type="Proteomes" id="UP000631114"/>
    </source>
</evidence>
<reference evidence="2 3" key="1">
    <citation type="submission" date="2020-10" db="EMBL/GenBank/DDBJ databases">
        <title>The Coptis chinensis genome and diversification of protoberbering-type alkaloids.</title>
        <authorList>
            <person name="Wang B."/>
            <person name="Shu S."/>
            <person name="Song C."/>
            <person name="Liu Y."/>
        </authorList>
    </citation>
    <scope>NUCLEOTIDE SEQUENCE [LARGE SCALE GENOMIC DNA]</scope>
    <source>
        <strain evidence="2">HL-2020</strain>
        <tissue evidence="2">Leaf</tissue>
    </source>
</reference>
<protein>
    <submittedName>
        <fullName evidence="2">Uncharacterized protein</fullName>
    </submittedName>
</protein>
<dbReference type="Proteomes" id="UP000631114">
    <property type="component" value="Unassembled WGS sequence"/>
</dbReference>
<gene>
    <name evidence="2" type="ORF">IFM89_035852</name>
</gene>
<dbReference type="CDD" id="cd00761">
    <property type="entry name" value="Glyco_tranf_GTA_type"/>
    <property type="match status" value="1"/>
</dbReference>
<sequence length="412" mass="48180">PPSLQLLFLFSLISLFIIHSYHSSFKTPSPNITSHQYPISPLSSNFTLIIKLLTYNRLTSLSRCLRSLANAQYNNHRVNLHIYIDHFKDLSNGSKIEEGRRILDFVDGFVWKYGDKFVHYRTGNVGLQSQWLEAWWPSSDDEFAFVVEDDLEVSPLFYKFLRALIVNYYYNSSNYNPFIYGVSLERPRFVPGKHGNKLQLDSGTRLFLYQLVGTWGQLLFPKPWKEFRLWYDSHKAKGIKPILQGMVTTGWYKKMGERIWTPWFIKFIHSRGYFNIYTNFLQERALSVSNREAGVNYGKTAGPDSQLLDESSLDFNLFEMQSLSNLNWYDFCFREVKSFYELRSVLHSVQKNKTVILVTLFGVSQTVTMNMLCHFEKLDIHSYIFVGQDLDFLLDLARRGHPVIDTGNAEKY</sequence>
<organism evidence="2 3">
    <name type="scientific">Coptis chinensis</name>
    <dbReference type="NCBI Taxonomy" id="261450"/>
    <lineage>
        <taxon>Eukaryota</taxon>
        <taxon>Viridiplantae</taxon>
        <taxon>Streptophyta</taxon>
        <taxon>Embryophyta</taxon>
        <taxon>Tracheophyta</taxon>
        <taxon>Spermatophyta</taxon>
        <taxon>Magnoliopsida</taxon>
        <taxon>Ranunculales</taxon>
        <taxon>Ranunculaceae</taxon>
        <taxon>Coptidoideae</taxon>
        <taxon>Coptis</taxon>
    </lineage>
</organism>
<name>A0A835HPI9_9MAGN</name>
<feature type="chain" id="PRO_5032390467" evidence="1">
    <location>
        <begin position="24"/>
        <end position="412"/>
    </location>
</feature>
<dbReference type="PANTHER" id="PTHR33604">
    <property type="entry name" value="OSJNBA0004B13.7 PROTEIN"/>
    <property type="match status" value="1"/>
</dbReference>
<accession>A0A835HPI9</accession>
<dbReference type="AlphaFoldDB" id="A0A835HPI9"/>
<keyword evidence="3" id="KW-1185">Reference proteome</keyword>
<keyword evidence="1" id="KW-0732">Signal</keyword>
<feature type="signal peptide" evidence="1">
    <location>
        <begin position="1"/>
        <end position="23"/>
    </location>
</feature>
<proteinExistence type="predicted"/>
<comment type="caution">
    <text evidence="2">The sequence shown here is derived from an EMBL/GenBank/DDBJ whole genome shotgun (WGS) entry which is preliminary data.</text>
</comment>
<dbReference type="OrthoDB" id="2020070at2759"/>
<dbReference type="InterPro" id="IPR029044">
    <property type="entry name" value="Nucleotide-diphossugar_trans"/>
</dbReference>
<dbReference type="SUPFAM" id="SSF53448">
    <property type="entry name" value="Nucleotide-diphospho-sugar transferases"/>
    <property type="match status" value="1"/>
</dbReference>
<evidence type="ECO:0000256" key="1">
    <source>
        <dbReference type="SAM" id="SignalP"/>
    </source>
</evidence>
<dbReference type="PANTHER" id="PTHR33604:SF3">
    <property type="entry name" value="OSJNBA0004B13.7 PROTEIN"/>
    <property type="match status" value="1"/>
</dbReference>
<dbReference type="EMBL" id="JADFTS010000006">
    <property type="protein sequence ID" value="KAF9603406.1"/>
    <property type="molecule type" value="Genomic_DNA"/>
</dbReference>
<feature type="non-terminal residue" evidence="2">
    <location>
        <position position="1"/>
    </location>
</feature>
<evidence type="ECO:0000313" key="2">
    <source>
        <dbReference type="EMBL" id="KAF9603406.1"/>
    </source>
</evidence>